<dbReference type="InterPro" id="IPR027870">
    <property type="entry name" value="DUF4543"/>
</dbReference>
<dbReference type="RGD" id="1592433">
    <property type="gene designation" value="C10h17orf67"/>
</dbReference>
<organism evidence="1 2">
    <name type="scientific">Rattus norvegicus</name>
    <name type="common">Rat</name>
    <dbReference type="NCBI Taxonomy" id="10116"/>
    <lineage>
        <taxon>Eukaryota</taxon>
        <taxon>Metazoa</taxon>
        <taxon>Chordata</taxon>
        <taxon>Craniata</taxon>
        <taxon>Vertebrata</taxon>
        <taxon>Euteleostomi</taxon>
        <taxon>Mammalia</taxon>
        <taxon>Eutheria</taxon>
        <taxon>Euarchontoglires</taxon>
        <taxon>Glires</taxon>
        <taxon>Rodentia</taxon>
        <taxon>Myomorpha</taxon>
        <taxon>Muroidea</taxon>
        <taxon>Muridae</taxon>
        <taxon>Murinae</taxon>
        <taxon>Rattus</taxon>
    </lineage>
</organism>
<reference evidence="1" key="3">
    <citation type="submission" date="2025-09" db="UniProtKB">
        <authorList>
            <consortium name="Ensembl"/>
        </authorList>
    </citation>
    <scope>IDENTIFICATION</scope>
    <source>
        <strain evidence="1">Brown Norway</strain>
    </source>
</reference>
<dbReference type="PANTHER" id="PTHR48415">
    <property type="entry name" value="GENE 525-RELATED"/>
    <property type="match status" value="1"/>
</dbReference>
<evidence type="ECO:0000313" key="1">
    <source>
        <dbReference type="Ensembl" id="ENSRNOP00000086400.1"/>
    </source>
</evidence>
<dbReference type="GeneID" id="688126"/>
<dbReference type="CTD" id="688126"/>
<dbReference type="AlphaFoldDB" id="A0A8I6A3J8"/>
<dbReference type="KEGG" id="rno:688126"/>
<dbReference type="Pfam" id="PF15076">
    <property type="entry name" value="DUF4543"/>
    <property type="match status" value="1"/>
</dbReference>
<evidence type="ECO:0000313" key="3">
    <source>
        <dbReference type="RGD" id="1592433"/>
    </source>
</evidence>
<dbReference type="PANTHER" id="PTHR48415:SF1">
    <property type="entry name" value="GENE 525-RELATED"/>
    <property type="match status" value="1"/>
</dbReference>
<dbReference type="Proteomes" id="UP000002494">
    <property type="component" value="Chromosome 10"/>
</dbReference>
<sequence>MMEKLFVLVFALTLLAFSSEASPILTEKQAKQLLRSRRQDRPSKPGFPDEPMREYMHHLLALEHRAEEQFLEHWLNPHCKPHCDRNIVQPV</sequence>
<protein>
    <submittedName>
        <fullName evidence="1">Similar to human chromosome 17 open reading frame 67</fullName>
    </submittedName>
</protein>
<dbReference type="Ensembl" id="ENSRNOT00000097470.2">
    <property type="protein sequence ID" value="ENSRNOP00000086400.1"/>
    <property type="gene ID" value="ENSRNOG00000064206.2"/>
</dbReference>
<dbReference type="OMA" id="ETNMEYW"/>
<evidence type="ECO:0000313" key="2">
    <source>
        <dbReference type="Proteomes" id="UP000002494"/>
    </source>
</evidence>
<dbReference type="RefSeq" id="NP_001364062.1">
    <property type="nucleotide sequence ID" value="NM_001377133.1"/>
</dbReference>
<keyword evidence="2" id="KW-1185">Reference proteome</keyword>
<dbReference type="GeneTree" id="ENSGT00390000006555"/>
<reference evidence="1" key="2">
    <citation type="submission" date="2025-08" db="UniProtKB">
        <authorList>
            <consortium name="Ensembl"/>
        </authorList>
    </citation>
    <scope>IDENTIFICATION</scope>
    <source>
        <strain evidence="1">Brown Norway</strain>
    </source>
</reference>
<proteinExistence type="predicted"/>
<accession>A0A8I6A3J8</accession>
<name>A0A8I6A3J8_RAT</name>
<gene>
    <name evidence="1 3" type="primary">C10h17orf67</name>
    <name evidence="3" type="synonym">LOC688126</name>
</gene>
<reference evidence="1" key="1">
    <citation type="submission" date="2024-01" db="EMBL/GenBank/DDBJ databases">
        <title>GRCr8: a new rat reference genome assembly contstructed from accurate long reads and long range scaffolding.</title>
        <authorList>
            <person name="Doris P.A."/>
            <person name="Kalbfleisch T."/>
            <person name="Li K."/>
            <person name="Howe K."/>
            <person name="Wood J."/>
        </authorList>
    </citation>
    <scope>NUCLEOTIDE SEQUENCE [LARGE SCALE GENOMIC DNA]</scope>
    <source>
        <strain evidence="1">Brown Norway</strain>
    </source>
</reference>